<dbReference type="AlphaFoldDB" id="V9IDJ9"/>
<evidence type="ECO:0000256" key="3">
    <source>
        <dbReference type="ARBA" id="ARBA00019696"/>
    </source>
</evidence>
<evidence type="ECO:0000256" key="6">
    <source>
        <dbReference type="ARBA" id="ARBA00023242"/>
    </source>
</evidence>
<dbReference type="Pfam" id="PF11573">
    <property type="entry name" value="Med23"/>
    <property type="match status" value="1"/>
</dbReference>
<evidence type="ECO:0000313" key="8">
    <source>
        <dbReference type="EMBL" id="AEY59193.1"/>
    </source>
</evidence>
<comment type="similarity">
    <text evidence="2">Belongs to the Mediator complex subunit 23 family.</text>
</comment>
<dbReference type="EMBL" id="JR040576">
    <property type="protein sequence ID" value="AEY59193.1"/>
    <property type="molecule type" value="mRNA"/>
</dbReference>
<keyword evidence="4" id="KW-0805">Transcription regulation</keyword>
<dbReference type="InterPro" id="IPR021629">
    <property type="entry name" value="Mediator_Med23"/>
</dbReference>
<evidence type="ECO:0000256" key="5">
    <source>
        <dbReference type="ARBA" id="ARBA00023163"/>
    </source>
</evidence>
<dbReference type="PANTHER" id="PTHR12691:SF10">
    <property type="entry name" value="MEDIATOR OF RNA POLYMERASE II TRANSCRIPTION SUBUNIT 23"/>
    <property type="match status" value="1"/>
</dbReference>
<dbReference type="GO" id="GO:0016592">
    <property type="term" value="C:mediator complex"/>
    <property type="evidence" value="ECO:0007669"/>
    <property type="project" value="TreeGrafter"/>
</dbReference>
<evidence type="ECO:0000256" key="7">
    <source>
        <dbReference type="ARBA" id="ARBA00031961"/>
    </source>
</evidence>
<comment type="subcellular location">
    <subcellularLocation>
        <location evidence="1">Nucleus</location>
    </subcellularLocation>
</comment>
<dbReference type="GO" id="GO:0010628">
    <property type="term" value="P:positive regulation of gene expression"/>
    <property type="evidence" value="ECO:0007669"/>
    <property type="project" value="TreeGrafter"/>
</dbReference>
<evidence type="ECO:0000256" key="2">
    <source>
        <dbReference type="ARBA" id="ARBA00010222"/>
    </source>
</evidence>
<sequence length="302" mass="34404">MTSEIQITSIVNDILKVEAIEEAFSCVLVHHPNNENEKITVWQTELSSTMSNLSKEQQENAVRQFLTMAAAMTNHKRLQLLLSLLENLVTSNVLAARLVCECILNCDKLQYQLEDFWIECFVLIRHIIGGVDYKGVREIMKGCKEKAQTIPARLDASIQPQLKALENVLEYIFDRNACLLPGYFIVTEIQKAYPDGKNWPHWKLAKLLSNFVESFRNTAQMVSIVGHSKMLPVVEHTGYADLINPWVLDTTTLKFSLKGNLPYDEDLLKPQTGLLRYVLEQPYSRDMVCSMLGLQNSKNNVV</sequence>
<keyword evidence="5" id="KW-0804">Transcription</keyword>
<protein>
    <recommendedName>
        <fullName evidence="3">Mediator of RNA polymerase II transcription subunit 23</fullName>
    </recommendedName>
    <alternativeName>
        <fullName evidence="7">Mediator complex subunit 23</fullName>
    </alternativeName>
</protein>
<name>V9IDJ9_APICE</name>
<evidence type="ECO:0000256" key="1">
    <source>
        <dbReference type="ARBA" id="ARBA00004123"/>
    </source>
</evidence>
<dbReference type="GO" id="GO:0006357">
    <property type="term" value="P:regulation of transcription by RNA polymerase II"/>
    <property type="evidence" value="ECO:0007669"/>
    <property type="project" value="TreeGrafter"/>
</dbReference>
<dbReference type="PANTHER" id="PTHR12691">
    <property type="entry name" value="MEDIATOR OF RNA POLYMERASE II TRANSCRIPTION SUBUNIT 23"/>
    <property type="match status" value="1"/>
</dbReference>
<gene>
    <name evidence="8" type="ORF">ACCB01879.2</name>
</gene>
<keyword evidence="6" id="KW-0539">Nucleus</keyword>
<dbReference type="GO" id="GO:0005667">
    <property type="term" value="C:transcription regulator complex"/>
    <property type="evidence" value="ECO:0007669"/>
    <property type="project" value="TreeGrafter"/>
</dbReference>
<organism evidence="8">
    <name type="scientific">Apis cerana</name>
    <name type="common">Indian honeybee</name>
    <dbReference type="NCBI Taxonomy" id="7461"/>
    <lineage>
        <taxon>Eukaryota</taxon>
        <taxon>Metazoa</taxon>
        <taxon>Ecdysozoa</taxon>
        <taxon>Arthropoda</taxon>
        <taxon>Hexapoda</taxon>
        <taxon>Insecta</taxon>
        <taxon>Pterygota</taxon>
        <taxon>Neoptera</taxon>
        <taxon>Endopterygota</taxon>
        <taxon>Hymenoptera</taxon>
        <taxon>Apocrita</taxon>
        <taxon>Aculeata</taxon>
        <taxon>Apoidea</taxon>
        <taxon>Anthophila</taxon>
        <taxon>Apidae</taxon>
        <taxon>Apis</taxon>
    </lineage>
</organism>
<proteinExistence type="evidence at transcript level"/>
<accession>V9IDJ9</accession>
<evidence type="ECO:0000256" key="4">
    <source>
        <dbReference type="ARBA" id="ARBA00023015"/>
    </source>
</evidence>
<reference evidence="8" key="1">
    <citation type="submission" date="2011-11" db="EMBL/GenBank/DDBJ databases">
        <title>Decoding the brain transcriptome of the Eastern honeybee (Apis cerana) based on pyrosequencing.</title>
        <authorList>
            <person name="Sun L."/>
            <person name="Zheng H."/>
            <person name="Wang Y."/>
            <person name="Xie X."/>
            <person name="Zhu Y."/>
            <person name="Gu W."/>
            <person name="Wang S."/>
        </authorList>
    </citation>
    <scope>NUCLEOTIDE SEQUENCE</scope>
    <source>
        <tissue evidence="8">Brain</tissue>
    </source>
</reference>